<name>A0A833VI73_9POAL</name>
<evidence type="ECO:0000313" key="3">
    <source>
        <dbReference type="Proteomes" id="UP000623129"/>
    </source>
</evidence>
<dbReference type="SUPFAM" id="SSF49599">
    <property type="entry name" value="TRAF domain-like"/>
    <property type="match status" value="1"/>
</dbReference>
<dbReference type="Gene3D" id="2.60.210.10">
    <property type="entry name" value="Apoptosis, Tumor Necrosis Factor Receptor Associated Protein 2, Chain A"/>
    <property type="match status" value="1"/>
</dbReference>
<dbReference type="Pfam" id="PF22486">
    <property type="entry name" value="MATH_2"/>
    <property type="match status" value="1"/>
</dbReference>
<evidence type="ECO:0000313" key="2">
    <source>
        <dbReference type="EMBL" id="KAF3339281.1"/>
    </source>
</evidence>
<gene>
    <name evidence="2" type="ORF">FCM35_KLT16752</name>
</gene>
<protein>
    <submittedName>
        <fullName evidence="2">BTB/POZ and MATH domain-containing protein 1</fullName>
    </submittedName>
</protein>
<dbReference type="EMBL" id="SWLB01000004">
    <property type="protein sequence ID" value="KAF3339281.1"/>
    <property type="molecule type" value="Genomic_DNA"/>
</dbReference>
<dbReference type="InterPro" id="IPR045005">
    <property type="entry name" value="BPM1-6"/>
</dbReference>
<dbReference type="AlphaFoldDB" id="A0A833VI73"/>
<dbReference type="GO" id="GO:0016567">
    <property type="term" value="P:protein ubiquitination"/>
    <property type="evidence" value="ECO:0007669"/>
    <property type="project" value="InterPro"/>
</dbReference>
<comment type="caution">
    <text evidence="2">The sequence shown here is derived from an EMBL/GenBank/DDBJ whole genome shotgun (WGS) entry which is preliminary data.</text>
</comment>
<dbReference type="InterPro" id="IPR002083">
    <property type="entry name" value="MATH/TRAF_dom"/>
</dbReference>
<dbReference type="PROSITE" id="PS50144">
    <property type="entry name" value="MATH"/>
    <property type="match status" value="1"/>
</dbReference>
<organism evidence="2 3">
    <name type="scientific">Carex littledalei</name>
    <dbReference type="NCBI Taxonomy" id="544730"/>
    <lineage>
        <taxon>Eukaryota</taxon>
        <taxon>Viridiplantae</taxon>
        <taxon>Streptophyta</taxon>
        <taxon>Embryophyta</taxon>
        <taxon>Tracheophyta</taxon>
        <taxon>Spermatophyta</taxon>
        <taxon>Magnoliopsida</taxon>
        <taxon>Liliopsida</taxon>
        <taxon>Poales</taxon>
        <taxon>Cyperaceae</taxon>
        <taxon>Cyperoideae</taxon>
        <taxon>Cariceae</taxon>
        <taxon>Carex</taxon>
        <taxon>Carex subgen. Euthyceras</taxon>
    </lineage>
</organism>
<sequence>MNFKRKSGAIRKSFDYITTDSDGIFKIDYSSSKDKETGTFIRSPTFISEGHTWVIRYHPKGSNIEDNGAYISLNLELQSKGKFLCTIFSFRLLHNNGTWSSTLLPVDSVLRRSTCIFRGINSYHGFRAFIERSVLEAHYVREGLFFVSCDIKSSPSLLAELRSRFNNTCSSDVTLKRRRLDGCFRNYC</sequence>
<proteinExistence type="predicted"/>
<dbReference type="PANTHER" id="PTHR26379">
    <property type="entry name" value="BTB/POZ AND MATH DOMAIN-CONTAINING PROTEIN 1"/>
    <property type="match status" value="1"/>
</dbReference>
<evidence type="ECO:0000259" key="1">
    <source>
        <dbReference type="PROSITE" id="PS50144"/>
    </source>
</evidence>
<dbReference type="Proteomes" id="UP000623129">
    <property type="component" value="Unassembled WGS sequence"/>
</dbReference>
<keyword evidence="3" id="KW-1185">Reference proteome</keyword>
<accession>A0A833VI73</accession>
<dbReference type="InterPro" id="IPR008974">
    <property type="entry name" value="TRAF-like"/>
</dbReference>
<dbReference type="CDD" id="cd00121">
    <property type="entry name" value="MATH"/>
    <property type="match status" value="1"/>
</dbReference>
<reference evidence="2" key="1">
    <citation type="submission" date="2020-01" db="EMBL/GenBank/DDBJ databases">
        <title>Genome sequence of Kobresia littledalei, the first chromosome-level genome in the family Cyperaceae.</title>
        <authorList>
            <person name="Qu G."/>
        </authorList>
    </citation>
    <scope>NUCLEOTIDE SEQUENCE</scope>
    <source>
        <strain evidence="2">C.B.Clarke</strain>
        <tissue evidence="2">Leaf</tissue>
    </source>
</reference>
<feature type="domain" description="MATH" evidence="1">
    <location>
        <begin position="20"/>
        <end position="151"/>
    </location>
</feature>
<dbReference type="PANTHER" id="PTHR26379:SF187">
    <property type="entry name" value="OS07G0655300 PROTEIN"/>
    <property type="match status" value="1"/>
</dbReference>